<dbReference type="GO" id="GO:0000445">
    <property type="term" value="C:THO complex part of transcription export complex"/>
    <property type="evidence" value="ECO:0007669"/>
    <property type="project" value="TreeGrafter"/>
</dbReference>
<protein>
    <submittedName>
        <fullName evidence="6">Uncharacterized protein</fullName>
    </submittedName>
</protein>
<dbReference type="SMART" id="SM00320">
    <property type="entry name" value="WD40"/>
    <property type="match status" value="1"/>
</dbReference>
<dbReference type="SUPFAM" id="SSF50978">
    <property type="entry name" value="WD40 repeat-like"/>
    <property type="match status" value="1"/>
</dbReference>
<evidence type="ECO:0000313" key="7">
    <source>
        <dbReference type="Proteomes" id="UP001234989"/>
    </source>
</evidence>
<evidence type="ECO:0000313" key="6">
    <source>
        <dbReference type="EMBL" id="WMV40047.1"/>
    </source>
</evidence>
<dbReference type="PANTHER" id="PTHR22839:SF0">
    <property type="entry name" value="THO COMPLEX SUBUNIT 3"/>
    <property type="match status" value="1"/>
</dbReference>
<dbReference type="EMBL" id="CP133618">
    <property type="protein sequence ID" value="WMV40047.1"/>
    <property type="molecule type" value="Genomic_DNA"/>
</dbReference>
<dbReference type="Gene3D" id="2.130.10.10">
    <property type="entry name" value="YVTN repeat-like/Quinoprotein amine dehydrogenase"/>
    <property type="match status" value="1"/>
</dbReference>
<dbReference type="InterPro" id="IPR015943">
    <property type="entry name" value="WD40/YVTN_repeat-like_dom_sf"/>
</dbReference>
<sequence>MAETIPFKTLHSREYQGHKKKVHSVAWNCSGTKLASGSVDQTARIWQIEPHGHYGEILHVPVQRTWWSDRKAGKVAKEHLGCGGWDKEVSPSGTGDRDIS</sequence>
<dbReference type="InterPro" id="IPR036322">
    <property type="entry name" value="WD40_repeat_dom_sf"/>
</dbReference>
<evidence type="ECO:0000256" key="5">
    <source>
        <dbReference type="SAM" id="MobiDB-lite"/>
    </source>
</evidence>
<evidence type="ECO:0000256" key="3">
    <source>
        <dbReference type="ARBA" id="ARBA00046343"/>
    </source>
</evidence>
<organism evidence="6 7">
    <name type="scientific">Solanum verrucosum</name>
    <dbReference type="NCBI Taxonomy" id="315347"/>
    <lineage>
        <taxon>Eukaryota</taxon>
        <taxon>Viridiplantae</taxon>
        <taxon>Streptophyta</taxon>
        <taxon>Embryophyta</taxon>
        <taxon>Tracheophyta</taxon>
        <taxon>Spermatophyta</taxon>
        <taxon>Magnoliopsida</taxon>
        <taxon>eudicotyledons</taxon>
        <taxon>Gunneridae</taxon>
        <taxon>Pentapetalae</taxon>
        <taxon>asterids</taxon>
        <taxon>lamiids</taxon>
        <taxon>Solanales</taxon>
        <taxon>Solanaceae</taxon>
        <taxon>Solanoideae</taxon>
        <taxon>Solaneae</taxon>
        <taxon>Solanum</taxon>
    </lineage>
</organism>
<evidence type="ECO:0000256" key="4">
    <source>
        <dbReference type="PROSITE-ProRule" id="PRU00221"/>
    </source>
</evidence>
<gene>
    <name evidence="6" type="ORF">MTR67_033432</name>
</gene>
<dbReference type="PROSITE" id="PS50294">
    <property type="entry name" value="WD_REPEATS_REGION"/>
    <property type="match status" value="1"/>
</dbReference>
<feature type="region of interest" description="Disordered" evidence="5">
    <location>
        <begin position="81"/>
        <end position="100"/>
    </location>
</feature>
<accession>A0AAF0U6C3</accession>
<proteinExistence type="inferred from homology"/>
<dbReference type="AlphaFoldDB" id="A0AAF0U6C3"/>
<dbReference type="InterPro" id="IPR001680">
    <property type="entry name" value="WD40_rpt"/>
</dbReference>
<keyword evidence="1 4" id="KW-0853">WD repeat</keyword>
<dbReference type="Proteomes" id="UP001234989">
    <property type="component" value="Chromosome 7"/>
</dbReference>
<dbReference type="InterPro" id="IPR040132">
    <property type="entry name" value="Tex1/THOC3"/>
</dbReference>
<dbReference type="GO" id="GO:0006406">
    <property type="term" value="P:mRNA export from nucleus"/>
    <property type="evidence" value="ECO:0007669"/>
    <property type="project" value="InterPro"/>
</dbReference>
<dbReference type="PANTHER" id="PTHR22839">
    <property type="entry name" value="THO COMPLEX SUBUNIT 3 THO3"/>
    <property type="match status" value="1"/>
</dbReference>
<dbReference type="Pfam" id="PF00400">
    <property type="entry name" value="WD40"/>
    <property type="match status" value="1"/>
</dbReference>
<evidence type="ECO:0000256" key="1">
    <source>
        <dbReference type="ARBA" id="ARBA00022574"/>
    </source>
</evidence>
<comment type="similarity">
    <text evidence="3">Belongs to the THOC3 family.</text>
</comment>
<evidence type="ECO:0000256" key="2">
    <source>
        <dbReference type="ARBA" id="ARBA00022737"/>
    </source>
</evidence>
<keyword evidence="7" id="KW-1185">Reference proteome</keyword>
<dbReference type="PROSITE" id="PS50082">
    <property type="entry name" value="WD_REPEATS_2"/>
    <property type="match status" value="1"/>
</dbReference>
<feature type="repeat" description="WD" evidence="4">
    <location>
        <begin position="15"/>
        <end position="49"/>
    </location>
</feature>
<keyword evidence="2" id="KW-0677">Repeat</keyword>
<name>A0AAF0U6C3_SOLVR</name>
<reference evidence="6" key="1">
    <citation type="submission" date="2023-08" db="EMBL/GenBank/DDBJ databases">
        <title>A de novo genome assembly of Solanum verrucosum Schlechtendal, a Mexican diploid species geographically isolated from the other diploid A-genome species in potato relatives.</title>
        <authorList>
            <person name="Hosaka K."/>
        </authorList>
    </citation>
    <scope>NUCLEOTIDE SEQUENCE</scope>
    <source>
        <tissue evidence="6">Young leaves</tissue>
    </source>
</reference>